<evidence type="ECO:0000256" key="4">
    <source>
        <dbReference type="ARBA" id="ARBA00022438"/>
    </source>
</evidence>
<dbReference type="SUPFAM" id="SSF52949">
    <property type="entry name" value="Macro domain-like"/>
    <property type="match status" value="1"/>
</dbReference>
<dbReference type="SUPFAM" id="SSF53187">
    <property type="entry name" value="Zn-dependent exopeptidases"/>
    <property type="match status" value="1"/>
</dbReference>
<dbReference type="GO" id="GO:0005737">
    <property type="term" value="C:cytoplasm"/>
    <property type="evidence" value="ECO:0007669"/>
    <property type="project" value="UniProtKB-SubCell"/>
</dbReference>
<comment type="subcellular location">
    <subcellularLocation>
        <location evidence="8">Cytoplasm</location>
    </subcellularLocation>
</comment>
<feature type="binding site" evidence="8">
    <location>
        <position position="281"/>
    </location>
    <ligand>
        <name>Mn(2+)</name>
        <dbReference type="ChEBI" id="CHEBI:29035"/>
        <label>2</label>
    </ligand>
</feature>
<feature type="binding site" evidence="8">
    <location>
        <position position="342"/>
    </location>
    <ligand>
        <name>Mn(2+)</name>
        <dbReference type="ChEBI" id="CHEBI:29035"/>
        <label>1</label>
    </ligand>
</feature>
<organism evidence="10 11">
    <name type="scientific">Clostridium intestinale DSM 6191</name>
    <dbReference type="NCBI Taxonomy" id="1121320"/>
    <lineage>
        <taxon>Bacteria</taxon>
        <taxon>Bacillati</taxon>
        <taxon>Bacillota</taxon>
        <taxon>Clostridia</taxon>
        <taxon>Eubacteriales</taxon>
        <taxon>Clostridiaceae</taxon>
        <taxon>Clostridium</taxon>
    </lineage>
</organism>
<evidence type="ECO:0000313" key="10">
    <source>
        <dbReference type="EMBL" id="SHI22737.1"/>
    </source>
</evidence>
<dbReference type="PROSITE" id="PS00631">
    <property type="entry name" value="CYTOSOL_AP"/>
    <property type="match status" value="1"/>
</dbReference>
<evidence type="ECO:0000256" key="6">
    <source>
        <dbReference type="ARBA" id="ARBA00022801"/>
    </source>
</evidence>
<keyword evidence="4 8" id="KW-0031">Aminopeptidase</keyword>
<dbReference type="GO" id="GO:0070006">
    <property type="term" value="F:metalloaminopeptidase activity"/>
    <property type="evidence" value="ECO:0007669"/>
    <property type="project" value="InterPro"/>
</dbReference>
<gene>
    <name evidence="8" type="primary">pepA</name>
    <name evidence="10" type="ORF">SAMN02745941_02900</name>
</gene>
<dbReference type="HAMAP" id="MF_00181">
    <property type="entry name" value="Cytosol_peptidase_M17"/>
    <property type="match status" value="1"/>
</dbReference>
<feature type="binding site" evidence="8">
    <location>
        <position position="263"/>
    </location>
    <ligand>
        <name>Mn(2+)</name>
        <dbReference type="ChEBI" id="CHEBI:29035"/>
        <label>2</label>
    </ligand>
</feature>
<feature type="binding site" evidence="8">
    <location>
        <position position="263"/>
    </location>
    <ligand>
        <name>Mn(2+)</name>
        <dbReference type="ChEBI" id="CHEBI:29035"/>
        <label>1</label>
    </ligand>
</feature>
<proteinExistence type="inferred from homology"/>
<dbReference type="GO" id="GO:0030145">
    <property type="term" value="F:manganese ion binding"/>
    <property type="evidence" value="ECO:0007669"/>
    <property type="project" value="UniProtKB-UniRule"/>
</dbReference>
<keyword evidence="8" id="KW-0963">Cytoplasm</keyword>
<dbReference type="Pfam" id="PF02789">
    <property type="entry name" value="Peptidase_M17_N"/>
    <property type="match status" value="1"/>
</dbReference>
<dbReference type="CDD" id="cd00433">
    <property type="entry name" value="Peptidase_M17"/>
    <property type="match status" value="1"/>
</dbReference>
<comment type="similarity">
    <text evidence="3 8">Belongs to the peptidase M17 family.</text>
</comment>
<comment type="catalytic activity">
    <reaction evidence="1 8">
        <text>Release of an N-terminal amino acid, Xaa-|-Yaa-, in which Xaa is preferably Leu, but may be other amino acids including Pro although not Arg or Lys, and Yaa may be Pro. Amino acid amides and methyl esters are also readily hydrolyzed, but rates on arylamides are exceedingly low.</text>
        <dbReference type="EC" id="3.4.11.1"/>
    </reaction>
</comment>
<dbReference type="NCBIfam" id="NF002073">
    <property type="entry name" value="PRK00913.1-2"/>
    <property type="match status" value="1"/>
</dbReference>
<feature type="binding site" evidence="8">
    <location>
        <position position="340"/>
    </location>
    <ligand>
        <name>Mn(2+)</name>
        <dbReference type="ChEBI" id="CHEBI:29035"/>
        <label>1</label>
    </ligand>
</feature>
<dbReference type="EC" id="3.4.11.10" evidence="8"/>
<dbReference type="AlphaFoldDB" id="A0A1M5ZEU2"/>
<dbReference type="RefSeq" id="WP_073020483.1">
    <property type="nucleotide sequence ID" value="NZ_FQXU01000008.1"/>
</dbReference>
<dbReference type="InterPro" id="IPR008283">
    <property type="entry name" value="Peptidase_M17_N"/>
</dbReference>
<comment type="catalytic activity">
    <reaction evidence="2 8">
        <text>Release of an N-terminal amino acid, preferentially leucine, but not glutamic or aspartic acids.</text>
        <dbReference type="EC" id="3.4.11.10"/>
    </reaction>
</comment>
<keyword evidence="8" id="KW-0464">Manganese</keyword>
<dbReference type="InterPro" id="IPR011356">
    <property type="entry name" value="Leucine_aapep/pepB"/>
</dbReference>
<dbReference type="Pfam" id="PF00883">
    <property type="entry name" value="Peptidase_M17"/>
    <property type="match status" value="1"/>
</dbReference>
<evidence type="ECO:0000259" key="9">
    <source>
        <dbReference type="PROSITE" id="PS00631"/>
    </source>
</evidence>
<dbReference type="Proteomes" id="UP000184241">
    <property type="component" value="Unassembled WGS sequence"/>
</dbReference>
<dbReference type="NCBIfam" id="NF002083">
    <property type="entry name" value="PRK00913.3-5"/>
    <property type="match status" value="1"/>
</dbReference>
<feature type="active site" evidence="8">
    <location>
        <position position="344"/>
    </location>
</feature>
<evidence type="ECO:0000256" key="3">
    <source>
        <dbReference type="ARBA" id="ARBA00009528"/>
    </source>
</evidence>
<protein>
    <recommendedName>
        <fullName evidence="8">Probable cytosol aminopeptidase</fullName>
        <ecNumber evidence="8">3.4.11.1</ecNumber>
    </recommendedName>
    <alternativeName>
        <fullName evidence="8">Leucine aminopeptidase</fullName>
        <shortName evidence="8">LAP</shortName>
        <ecNumber evidence="8">3.4.11.10</ecNumber>
    </alternativeName>
    <alternativeName>
        <fullName evidence="8">Leucyl aminopeptidase</fullName>
    </alternativeName>
</protein>
<comment type="cofactor">
    <cofactor evidence="8">
        <name>Mn(2+)</name>
        <dbReference type="ChEBI" id="CHEBI:29035"/>
    </cofactor>
    <text evidence="8">Binds 2 manganese ions per subunit.</text>
</comment>
<dbReference type="Gene3D" id="3.40.630.10">
    <property type="entry name" value="Zn peptidases"/>
    <property type="match status" value="1"/>
</dbReference>
<name>A0A1M5ZEU2_9CLOT</name>
<dbReference type="InterPro" id="IPR043472">
    <property type="entry name" value="Macro_dom-like"/>
</dbReference>
<feature type="active site" evidence="8">
    <location>
        <position position="270"/>
    </location>
</feature>
<dbReference type="EMBL" id="FQXU01000008">
    <property type="protein sequence ID" value="SHI22737.1"/>
    <property type="molecule type" value="Genomic_DNA"/>
</dbReference>
<feature type="domain" description="Cytosol aminopeptidase" evidence="9">
    <location>
        <begin position="338"/>
        <end position="345"/>
    </location>
</feature>
<evidence type="ECO:0000256" key="7">
    <source>
        <dbReference type="ARBA" id="ARBA00049972"/>
    </source>
</evidence>
<dbReference type="InterPro" id="IPR023042">
    <property type="entry name" value="Peptidase_M17_leu_NH2_pept"/>
</dbReference>
<keyword evidence="5 8" id="KW-0645">Protease</keyword>
<dbReference type="EC" id="3.4.11.1" evidence="8"/>
<keyword evidence="8" id="KW-0479">Metal-binding</keyword>
<dbReference type="PRINTS" id="PR00481">
    <property type="entry name" value="LAMNOPPTDASE"/>
</dbReference>
<dbReference type="PANTHER" id="PTHR11963:SF23">
    <property type="entry name" value="CYTOSOL AMINOPEPTIDASE"/>
    <property type="match status" value="1"/>
</dbReference>
<dbReference type="InterPro" id="IPR000819">
    <property type="entry name" value="Peptidase_M17_C"/>
</dbReference>
<dbReference type="PANTHER" id="PTHR11963">
    <property type="entry name" value="LEUCINE AMINOPEPTIDASE-RELATED"/>
    <property type="match status" value="1"/>
</dbReference>
<reference evidence="10 11" key="1">
    <citation type="submission" date="2016-11" db="EMBL/GenBank/DDBJ databases">
        <authorList>
            <person name="Jaros S."/>
            <person name="Januszkiewicz K."/>
            <person name="Wedrychowicz H."/>
        </authorList>
    </citation>
    <scope>NUCLEOTIDE SEQUENCE [LARGE SCALE GENOMIC DNA]</scope>
    <source>
        <strain evidence="10 11">DSM 6191</strain>
    </source>
</reference>
<sequence>MNITLKGFTCQEADLVIIPLFEEKAEVHHEETNNYIQSMKSKGQFKGAKGEIFSFIRKTNSSLQDAVIVGLGKEKELNEEVVRVALASGVKKAKELKCKKIFVRLPLNEEISPYDTTRAVVEGLGLGCYSFDKYKSDSKTECLTFSIGGSLINEENSSQIKEALEEGALLVEATIIARDLVNEPSNVIYPETLAKAAKEVGEKYGFEVEVKEEKEIKALGMEAFLQVAKASANKPRLIVMRYFGNKEDKDNIFGLVGKGLTYDSGGYSIKPNDGMVTMKSDMGGSAAVIGALAAISKSKLKINVVGVVAACENLISGDAYKPGEIIGSMAGKKIEVLNTDAEGRLTLADAVTYIIREEKAKEVIDLATLTGAALVALGGTTTAVITNNQEFYKELEEASKYTGERVWNLPSFPEYKKLIKSDIADLKNTGGRMAGTITAGLFIGEFVEDKPWLHMDIAGTAWCDSPREYSPKGGTGEPVRTIYELIKRRSTEKK</sequence>
<evidence type="ECO:0000256" key="2">
    <source>
        <dbReference type="ARBA" id="ARBA00000967"/>
    </source>
</evidence>
<comment type="function">
    <text evidence="7 8">Presumably involved in the processing and regular turnover of intracellular proteins. Catalyzes the removal of unsubstituted N-terminal amino acids from various peptides.</text>
</comment>
<evidence type="ECO:0000256" key="5">
    <source>
        <dbReference type="ARBA" id="ARBA00022670"/>
    </source>
</evidence>
<dbReference type="GO" id="GO:0006508">
    <property type="term" value="P:proteolysis"/>
    <property type="evidence" value="ECO:0007669"/>
    <property type="project" value="UniProtKB-KW"/>
</dbReference>
<evidence type="ECO:0000256" key="1">
    <source>
        <dbReference type="ARBA" id="ARBA00000135"/>
    </source>
</evidence>
<feature type="binding site" evidence="8">
    <location>
        <position position="342"/>
    </location>
    <ligand>
        <name>Mn(2+)</name>
        <dbReference type="ChEBI" id="CHEBI:29035"/>
        <label>2</label>
    </ligand>
</feature>
<evidence type="ECO:0000256" key="8">
    <source>
        <dbReference type="HAMAP-Rule" id="MF_00181"/>
    </source>
</evidence>
<keyword evidence="6 8" id="KW-0378">Hydrolase</keyword>
<dbReference type="Gene3D" id="3.40.220.10">
    <property type="entry name" value="Leucine Aminopeptidase, subunit E, domain 1"/>
    <property type="match status" value="1"/>
</dbReference>
<dbReference type="NCBIfam" id="NF002074">
    <property type="entry name" value="PRK00913.1-4"/>
    <property type="match status" value="1"/>
</dbReference>
<accession>A0A1M5ZEU2</accession>
<feature type="binding site" evidence="8">
    <location>
        <position position="258"/>
    </location>
    <ligand>
        <name>Mn(2+)</name>
        <dbReference type="ChEBI" id="CHEBI:29035"/>
        <label>2</label>
    </ligand>
</feature>
<evidence type="ECO:0000313" key="11">
    <source>
        <dbReference type="Proteomes" id="UP000184241"/>
    </source>
</evidence>